<comment type="caution">
    <text evidence="1">The sequence shown here is derived from an EMBL/GenBank/DDBJ whole genome shotgun (WGS) entry which is preliminary data.</text>
</comment>
<dbReference type="Proteomes" id="UP000288216">
    <property type="component" value="Unassembled WGS sequence"/>
</dbReference>
<accession>A0A401PE23</accession>
<reference evidence="1 2" key="1">
    <citation type="journal article" date="2018" name="Nat. Ecol. Evol.">
        <title>Shark genomes provide insights into elasmobranch evolution and the origin of vertebrates.</title>
        <authorList>
            <person name="Hara Y"/>
            <person name="Yamaguchi K"/>
            <person name="Onimaru K"/>
            <person name="Kadota M"/>
            <person name="Koyanagi M"/>
            <person name="Keeley SD"/>
            <person name="Tatsumi K"/>
            <person name="Tanaka K"/>
            <person name="Motone F"/>
            <person name="Kageyama Y"/>
            <person name="Nozu R"/>
            <person name="Adachi N"/>
            <person name="Nishimura O"/>
            <person name="Nakagawa R"/>
            <person name="Tanegashima C"/>
            <person name="Kiyatake I"/>
            <person name="Matsumoto R"/>
            <person name="Murakumo K"/>
            <person name="Nishida K"/>
            <person name="Terakita A"/>
            <person name="Kuratani S"/>
            <person name="Sato K"/>
            <person name="Hyodo S Kuraku.S."/>
        </authorList>
    </citation>
    <scope>NUCLEOTIDE SEQUENCE [LARGE SCALE GENOMIC DNA]</scope>
</reference>
<dbReference type="EMBL" id="BFAA01001918">
    <property type="protein sequence ID" value="GCB71359.1"/>
    <property type="molecule type" value="Genomic_DNA"/>
</dbReference>
<dbReference type="STRING" id="75743.A0A401PE23"/>
<protein>
    <submittedName>
        <fullName evidence="1">Uncharacterized protein</fullName>
    </submittedName>
</protein>
<organism evidence="1 2">
    <name type="scientific">Scyliorhinus torazame</name>
    <name type="common">Cloudy catshark</name>
    <name type="synonym">Catulus torazame</name>
    <dbReference type="NCBI Taxonomy" id="75743"/>
    <lineage>
        <taxon>Eukaryota</taxon>
        <taxon>Metazoa</taxon>
        <taxon>Chordata</taxon>
        <taxon>Craniata</taxon>
        <taxon>Vertebrata</taxon>
        <taxon>Chondrichthyes</taxon>
        <taxon>Elasmobranchii</taxon>
        <taxon>Galeomorphii</taxon>
        <taxon>Galeoidea</taxon>
        <taxon>Carcharhiniformes</taxon>
        <taxon>Scyliorhinidae</taxon>
        <taxon>Scyliorhinus</taxon>
    </lineage>
</organism>
<name>A0A401PE23_SCYTO</name>
<dbReference type="OrthoDB" id="2142729at2759"/>
<proteinExistence type="predicted"/>
<evidence type="ECO:0000313" key="2">
    <source>
        <dbReference type="Proteomes" id="UP000288216"/>
    </source>
</evidence>
<sequence>MLYDIDFDLYLENHKTWLASKKFQNNRDDPAYCVEELEIQTINKEFAGKQRIFQQSMAQIVIELALVNQHKGSLVQQLNEQEKSLHQIPLESQVH</sequence>
<evidence type="ECO:0000313" key="1">
    <source>
        <dbReference type="EMBL" id="GCB71359.1"/>
    </source>
</evidence>
<dbReference type="AlphaFoldDB" id="A0A401PE23"/>
<gene>
    <name evidence="1" type="ORF">scyTo_0005915</name>
</gene>
<keyword evidence="2" id="KW-1185">Reference proteome</keyword>